<dbReference type="InterPro" id="IPR045867">
    <property type="entry name" value="DNA-dir_RpoC_beta_prime"/>
</dbReference>
<dbReference type="EC" id="2.7.7.6" evidence="5"/>
<keyword evidence="8" id="KW-1185">Reference proteome</keyword>
<accession>A0A8R7RCI5</accession>
<dbReference type="SMART" id="SM00663">
    <property type="entry name" value="RPOLA_N"/>
    <property type="match status" value="1"/>
</dbReference>
<keyword evidence="1 5" id="KW-0240">DNA-directed RNA polymerase</keyword>
<dbReference type="PANTHER" id="PTHR19376:SF51">
    <property type="entry name" value="DNA-DIRECTED RNA POLYMERASE V SUBUNIT 1"/>
    <property type="match status" value="1"/>
</dbReference>
<reference evidence="8" key="1">
    <citation type="journal article" date="2013" name="Nature">
        <title>Draft genome of the wheat A-genome progenitor Triticum urartu.</title>
        <authorList>
            <person name="Ling H.Q."/>
            <person name="Zhao S."/>
            <person name="Liu D."/>
            <person name="Wang J."/>
            <person name="Sun H."/>
            <person name="Zhang C."/>
            <person name="Fan H."/>
            <person name="Li D."/>
            <person name="Dong L."/>
            <person name="Tao Y."/>
            <person name="Gao C."/>
            <person name="Wu H."/>
            <person name="Li Y."/>
            <person name="Cui Y."/>
            <person name="Guo X."/>
            <person name="Zheng S."/>
            <person name="Wang B."/>
            <person name="Yu K."/>
            <person name="Liang Q."/>
            <person name="Yang W."/>
            <person name="Lou X."/>
            <person name="Chen J."/>
            <person name="Feng M."/>
            <person name="Jian J."/>
            <person name="Zhang X."/>
            <person name="Luo G."/>
            <person name="Jiang Y."/>
            <person name="Liu J."/>
            <person name="Wang Z."/>
            <person name="Sha Y."/>
            <person name="Zhang B."/>
            <person name="Wu H."/>
            <person name="Tang D."/>
            <person name="Shen Q."/>
            <person name="Xue P."/>
            <person name="Zou S."/>
            <person name="Wang X."/>
            <person name="Liu X."/>
            <person name="Wang F."/>
            <person name="Yang Y."/>
            <person name="An X."/>
            <person name="Dong Z."/>
            <person name="Zhang K."/>
            <person name="Zhang X."/>
            <person name="Luo M.C."/>
            <person name="Dvorak J."/>
            <person name="Tong Y."/>
            <person name="Wang J."/>
            <person name="Yang H."/>
            <person name="Li Z."/>
            <person name="Wang D."/>
            <person name="Zhang A."/>
            <person name="Wang J."/>
        </authorList>
    </citation>
    <scope>NUCLEOTIDE SEQUENCE</scope>
    <source>
        <strain evidence="8">cv. G1812</strain>
    </source>
</reference>
<keyword evidence="4 5" id="KW-0804">Transcription</keyword>
<feature type="domain" description="RNA polymerase N-terminal" evidence="6">
    <location>
        <begin position="215"/>
        <end position="503"/>
    </location>
</feature>
<dbReference type="GO" id="GO:0006351">
    <property type="term" value="P:DNA-templated transcription"/>
    <property type="evidence" value="ECO:0007669"/>
    <property type="project" value="InterPro"/>
</dbReference>
<keyword evidence="3 5" id="KW-0548">Nucleotidyltransferase</keyword>
<dbReference type="Gene3D" id="3.30.1490.180">
    <property type="entry name" value="RNA polymerase ii"/>
    <property type="match status" value="1"/>
</dbReference>
<dbReference type="FunFam" id="3.30.1490.180:FF:000004">
    <property type="entry name" value="DNA-directed RNA polymerase subunit"/>
    <property type="match status" value="1"/>
</dbReference>
<comment type="catalytic activity">
    <reaction evidence="5">
        <text>RNA(n) + a ribonucleoside 5'-triphosphate = RNA(n+1) + diphosphate</text>
        <dbReference type="Rhea" id="RHEA:21248"/>
        <dbReference type="Rhea" id="RHEA-COMP:14527"/>
        <dbReference type="Rhea" id="RHEA-COMP:17342"/>
        <dbReference type="ChEBI" id="CHEBI:33019"/>
        <dbReference type="ChEBI" id="CHEBI:61557"/>
        <dbReference type="ChEBI" id="CHEBI:140395"/>
        <dbReference type="EC" id="2.7.7.6"/>
    </reaction>
</comment>
<protein>
    <recommendedName>
        <fullName evidence="5">DNA-directed RNA polymerase subunit</fullName>
        <ecNumber evidence="5">2.7.7.6</ecNumber>
    </recommendedName>
</protein>
<evidence type="ECO:0000259" key="6">
    <source>
        <dbReference type="SMART" id="SM00663"/>
    </source>
</evidence>
<evidence type="ECO:0000313" key="8">
    <source>
        <dbReference type="Proteomes" id="UP000015106"/>
    </source>
</evidence>
<dbReference type="GO" id="GO:0003677">
    <property type="term" value="F:DNA binding"/>
    <property type="evidence" value="ECO:0007669"/>
    <property type="project" value="InterPro"/>
</dbReference>
<comment type="similarity">
    <text evidence="5">Belongs to the RNA polymerase beta' chain family.</text>
</comment>
<dbReference type="AlphaFoldDB" id="A0A8R7RCI5"/>
<keyword evidence="2 5" id="KW-0808">Transferase</keyword>
<comment type="function">
    <text evidence="5">DNA-dependent RNA polymerase catalyzes the transcription of DNA into RNA using the four ribonucleoside triphosphates as substrates.</text>
</comment>
<evidence type="ECO:0000256" key="3">
    <source>
        <dbReference type="ARBA" id="ARBA00022695"/>
    </source>
</evidence>
<dbReference type="EnsemblPlants" id="TuG1812S0003041700.01.T01">
    <property type="protein sequence ID" value="TuG1812S0003041700.01.T01"/>
    <property type="gene ID" value="TuG1812S0003041700.01"/>
</dbReference>
<dbReference type="SUPFAM" id="SSF64484">
    <property type="entry name" value="beta and beta-prime subunits of DNA dependent RNA-polymerase"/>
    <property type="match status" value="1"/>
</dbReference>
<dbReference type="Pfam" id="PF00623">
    <property type="entry name" value="RNA_pol_Rpb1_2"/>
    <property type="match status" value="1"/>
</dbReference>
<dbReference type="GO" id="GO:0000428">
    <property type="term" value="C:DNA-directed RNA polymerase complex"/>
    <property type="evidence" value="ECO:0007669"/>
    <property type="project" value="UniProtKB-KW"/>
</dbReference>
<dbReference type="InterPro" id="IPR000722">
    <property type="entry name" value="RNA_pol_asu"/>
</dbReference>
<sequence length="542" mass="59969">MEEDPSVPEGAIQSIKLSLSSEHEIRTYSTNDCPVTQPKQLRDSFLGLPLETGECNSCGASENGKCEGHFGYIELPVPVYHPCHVSELRQLLSLLCLKCLCIKKGKVKKSNGKENVSACDCQDLPALYLKEIKIEDGSPQKRKKKAEVVFRLELRAPPEEHMTESSWNFLDKYGFHYGGASHCRVLLPEEAFNILKKIPYDTRRKLAARGYIAQSGYVMKYLPVPPNCLYNPEFTDGQSIKSNAISISLLRKIVEKIEKIKESASGSPNFESYDTESTELQFSIGQYIQARGTTKGPQGAKGFAASTDSSHSSTKEWLEKMKTLFISKVSGFSSHSVLTGDPYIGADVVGLPFEVAKRITFEEPVTDINIHRLQEVVDKGLCLSYRDGQATYAINVGSKGSPTLKVGQTISRRIVDGDVVFLNRSPSTHKHSLQALNVYIHHGHTVKINPLLCYPYGADFDGDCVQIFYPRSQSAKIEALELFSVEKQLSLTNDSLLALKLMSSRTMLSKESANQLAMLLSLSLNAPAVIQASVAFTIKKII</sequence>
<dbReference type="Gene3D" id="2.40.40.20">
    <property type="match status" value="1"/>
</dbReference>
<reference evidence="7" key="2">
    <citation type="submission" date="2022-06" db="UniProtKB">
        <authorList>
            <consortium name="EnsemblPlants"/>
        </authorList>
    </citation>
    <scope>IDENTIFICATION</scope>
</reference>
<name>A0A8R7RCI5_TRIUA</name>
<dbReference type="Gene3D" id="4.10.860.120">
    <property type="entry name" value="RNA polymerase II, clamp domain"/>
    <property type="match status" value="1"/>
</dbReference>
<organism evidence="7 8">
    <name type="scientific">Triticum urartu</name>
    <name type="common">Red wild einkorn</name>
    <name type="synonym">Crithodium urartu</name>
    <dbReference type="NCBI Taxonomy" id="4572"/>
    <lineage>
        <taxon>Eukaryota</taxon>
        <taxon>Viridiplantae</taxon>
        <taxon>Streptophyta</taxon>
        <taxon>Embryophyta</taxon>
        <taxon>Tracheophyta</taxon>
        <taxon>Spermatophyta</taxon>
        <taxon>Magnoliopsida</taxon>
        <taxon>Liliopsida</taxon>
        <taxon>Poales</taxon>
        <taxon>Poaceae</taxon>
        <taxon>BOP clade</taxon>
        <taxon>Pooideae</taxon>
        <taxon>Triticodae</taxon>
        <taxon>Triticeae</taxon>
        <taxon>Triticinae</taxon>
        <taxon>Triticum</taxon>
    </lineage>
</organism>
<proteinExistence type="inferred from homology"/>
<dbReference type="FunFam" id="4.10.860.120:FF:000008">
    <property type="entry name" value="DNA-directed RNA polymerase subunit"/>
    <property type="match status" value="1"/>
</dbReference>
<dbReference type="GO" id="GO:0003899">
    <property type="term" value="F:DNA-directed RNA polymerase activity"/>
    <property type="evidence" value="ECO:0007669"/>
    <property type="project" value="UniProtKB-EC"/>
</dbReference>
<dbReference type="InterPro" id="IPR007080">
    <property type="entry name" value="RNA_pol_Rpb1_1"/>
</dbReference>
<dbReference type="InterPro" id="IPR044893">
    <property type="entry name" value="RNA_pol_Rpb1_clamp_domain"/>
</dbReference>
<dbReference type="Pfam" id="PF04997">
    <property type="entry name" value="RNA_pol_Rpb1_1"/>
    <property type="match status" value="1"/>
</dbReference>
<evidence type="ECO:0000256" key="1">
    <source>
        <dbReference type="ARBA" id="ARBA00022478"/>
    </source>
</evidence>
<evidence type="ECO:0000313" key="7">
    <source>
        <dbReference type="EnsemblPlants" id="TuG1812S0003041700.01.T01"/>
    </source>
</evidence>
<dbReference type="Gramene" id="TuG1812S0003041700.01.T01">
    <property type="protein sequence ID" value="TuG1812S0003041700.01.T01"/>
    <property type="gene ID" value="TuG1812S0003041700.01"/>
</dbReference>
<evidence type="ECO:0000256" key="2">
    <source>
        <dbReference type="ARBA" id="ARBA00022679"/>
    </source>
</evidence>
<dbReference type="Proteomes" id="UP000015106">
    <property type="component" value="Unassembled WGS sequence"/>
</dbReference>
<dbReference type="InterPro" id="IPR006592">
    <property type="entry name" value="RNA_pol_N"/>
</dbReference>
<evidence type="ECO:0000256" key="5">
    <source>
        <dbReference type="RuleBase" id="RU004279"/>
    </source>
</evidence>
<evidence type="ECO:0000256" key="4">
    <source>
        <dbReference type="ARBA" id="ARBA00023163"/>
    </source>
</evidence>
<dbReference type="PANTHER" id="PTHR19376">
    <property type="entry name" value="DNA-DIRECTED RNA POLYMERASE"/>
    <property type="match status" value="1"/>
</dbReference>